<keyword evidence="2" id="KW-1185">Reference proteome</keyword>
<accession>A0ABV7FYQ6</accession>
<comment type="caution">
    <text evidence="1">The sequence shown here is derived from an EMBL/GenBank/DDBJ whole genome shotgun (WGS) entry which is preliminary data.</text>
</comment>
<dbReference type="Proteomes" id="UP001595593">
    <property type="component" value="Unassembled WGS sequence"/>
</dbReference>
<dbReference type="RefSeq" id="WP_379594736.1">
    <property type="nucleotide sequence ID" value="NZ_JBHRTN010000005.1"/>
</dbReference>
<sequence length="69" mass="7597">MDSPALGYGIGDGYVDSVRKVLRSALARDVPVREAAAEAQGYLRCLMVALPEPMMQRLIDWLVAENHPL</sequence>
<gene>
    <name evidence="1" type="ORF">ACFOD4_04490</name>
</gene>
<name>A0ABV7FYQ6_9PROT</name>
<reference evidence="2" key="1">
    <citation type="journal article" date="2019" name="Int. J. Syst. Evol. Microbiol.">
        <title>The Global Catalogue of Microorganisms (GCM) 10K type strain sequencing project: providing services to taxonomists for standard genome sequencing and annotation.</title>
        <authorList>
            <consortium name="The Broad Institute Genomics Platform"/>
            <consortium name="The Broad Institute Genome Sequencing Center for Infectious Disease"/>
            <person name="Wu L."/>
            <person name="Ma J."/>
        </authorList>
    </citation>
    <scope>NUCLEOTIDE SEQUENCE [LARGE SCALE GENOMIC DNA]</scope>
    <source>
        <strain evidence="2">KCTC 52094</strain>
    </source>
</reference>
<proteinExistence type="predicted"/>
<evidence type="ECO:0000313" key="2">
    <source>
        <dbReference type="Proteomes" id="UP001595593"/>
    </source>
</evidence>
<evidence type="ECO:0000313" key="1">
    <source>
        <dbReference type="EMBL" id="MFC3124310.1"/>
    </source>
</evidence>
<dbReference type="EMBL" id="JBHRTN010000005">
    <property type="protein sequence ID" value="MFC3124310.1"/>
    <property type="molecule type" value="Genomic_DNA"/>
</dbReference>
<organism evidence="1 2">
    <name type="scientific">Teichococcus globiformis</name>
    <dbReference type="NCBI Taxonomy" id="2307229"/>
    <lineage>
        <taxon>Bacteria</taxon>
        <taxon>Pseudomonadati</taxon>
        <taxon>Pseudomonadota</taxon>
        <taxon>Alphaproteobacteria</taxon>
        <taxon>Acetobacterales</taxon>
        <taxon>Roseomonadaceae</taxon>
        <taxon>Roseomonas</taxon>
    </lineage>
</organism>
<protein>
    <submittedName>
        <fullName evidence="1">Uncharacterized protein</fullName>
    </submittedName>
</protein>